<dbReference type="GO" id="GO:0008897">
    <property type="term" value="F:holo-[acyl-carrier-protein] synthase activity"/>
    <property type="evidence" value="ECO:0007669"/>
    <property type="project" value="UniProtKB-EC"/>
</dbReference>
<dbReference type="EC" id="2.7.8.7" evidence="1"/>
<dbReference type="SUPFAM" id="SSF56214">
    <property type="entry name" value="4'-phosphopantetheinyl transferase"/>
    <property type="match status" value="1"/>
</dbReference>
<evidence type="ECO:0000256" key="1">
    <source>
        <dbReference type="ARBA" id="ARBA00013172"/>
    </source>
</evidence>
<dbReference type="PANTHER" id="PTHR12215">
    <property type="entry name" value="PHOSPHOPANTETHEINE TRANSFERASE"/>
    <property type="match status" value="1"/>
</dbReference>
<dbReference type="InterPro" id="IPR037143">
    <property type="entry name" value="4-PPantetheinyl_Trfase_dom_sf"/>
</dbReference>
<reference evidence="4 5" key="1">
    <citation type="submission" date="2017-06" db="EMBL/GenBank/DDBJ databases">
        <title>Ant-infecting Ophiocordyceps genomes reveal a high diversity of potential behavioral manipulation genes and a possible major role for enterotoxins.</title>
        <authorList>
            <person name="De Bekker C."/>
            <person name="Evans H.C."/>
            <person name="Brachmann A."/>
            <person name="Hughes D.P."/>
        </authorList>
    </citation>
    <scope>NUCLEOTIDE SEQUENCE [LARGE SCALE GENOMIC DNA]</scope>
    <source>
        <strain evidence="4 5">1348a</strain>
    </source>
</reference>
<name>A0A2C5ZUU0_9HYPO</name>
<keyword evidence="2" id="KW-0808">Transferase</keyword>
<comment type="caution">
    <text evidence="4">The sequence shown here is derived from an EMBL/GenBank/DDBJ whole genome shotgun (WGS) entry which is preliminary data.</text>
</comment>
<dbReference type="Pfam" id="PF01648">
    <property type="entry name" value="ACPS"/>
    <property type="match status" value="1"/>
</dbReference>
<accession>A0A2C5ZUU0</accession>
<sequence>MALLTAGERVNVLRYHFVRDAKMALGSALLKRLVIVRLARVSWQESARWRRESRSGKPIFCKPKLGAVDAAAGDDDDDDDDDGGNKFVLDLSDAAAPHGDGVSPTWRGCSEDEPLVFNVSHQAGVVVVVAIGHPPPGTALGVDIVCPLERRTRDVGILTNPDHDVSALGQGSEPSLGPKDGWPTFIAIHESVLCPLETARLRQLGAASHGPHRRLAYFYALWCLREAFVKMTGEALLAPWLHLLEMRHFAPPDEADAPELEVWFKGTRATQVQMTLEKLLHDYMVSVAVRWGQTADAGLSAGMEQPWTHLDMDAVLAEAQAAAG</sequence>
<dbReference type="OrthoDB" id="26719at2759"/>
<dbReference type="InterPro" id="IPR008278">
    <property type="entry name" value="4-PPantetheinyl_Trfase_dom"/>
</dbReference>
<dbReference type="GO" id="GO:0019878">
    <property type="term" value="P:lysine biosynthetic process via aminoadipic acid"/>
    <property type="evidence" value="ECO:0007669"/>
    <property type="project" value="TreeGrafter"/>
</dbReference>
<dbReference type="InterPro" id="IPR050559">
    <property type="entry name" value="P-Pant_transferase_sf"/>
</dbReference>
<feature type="domain" description="4'-phosphopantetheinyl transferase" evidence="3">
    <location>
        <begin position="185"/>
        <end position="287"/>
    </location>
</feature>
<dbReference type="PANTHER" id="PTHR12215:SF10">
    <property type="entry name" value="L-AMINOADIPATE-SEMIALDEHYDE DEHYDROGENASE-PHOSPHOPANTETHEINYL TRANSFERASE"/>
    <property type="match status" value="1"/>
</dbReference>
<evidence type="ECO:0000256" key="2">
    <source>
        <dbReference type="ARBA" id="ARBA00022679"/>
    </source>
</evidence>
<dbReference type="EMBL" id="NJEU01000007">
    <property type="protein sequence ID" value="PHH83610.1"/>
    <property type="molecule type" value="Genomic_DNA"/>
</dbReference>
<proteinExistence type="predicted"/>
<evidence type="ECO:0000313" key="5">
    <source>
        <dbReference type="Proteomes" id="UP000224854"/>
    </source>
</evidence>
<gene>
    <name evidence="4" type="ORF">CDD82_6638</name>
</gene>
<organism evidence="4 5">
    <name type="scientific">Ophiocordyceps australis</name>
    <dbReference type="NCBI Taxonomy" id="1399860"/>
    <lineage>
        <taxon>Eukaryota</taxon>
        <taxon>Fungi</taxon>
        <taxon>Dikarya</taxon>
        <taxon>Ascomycota</taxon>
        <taxon>Pezizomycotina</taxon>
        <taxon>Sordariomycetes</taxon>
        <taxon>Hypocreomycetidae</taxon>
        <taxon>Hypocreales</taxon>
        <taxon>Ophiocordycipitaceae</taxon>
        <taxon>Ophiocordyceps</taxon>
    </lineage>
</organism>
<dbReference type="Gene3D" id="3.90.470.20">
    <property type="entry name" value="4'-phosphopantetheinyl transferase domain"/>
    <property type="match status" value="2"/>
</dbReference>
<keyword evidence="5" id="KW-1185">Reference proteome</keyword>
<dbReference type="GO" id="GO:0000287">
    <property type="term" value="F:magnesium ion binding"/>
    <property type="evidence" value="ECO:0007669"/>
    <property type="project" value="InterPro"/>
</dbReference>
<protein>
    <recommendedName>
        <fullName evidence="1">holo-[acyl-carrier-protein] synthase</fullName>
        <ecNumber evidence="1">2.7.8.7</ecNumber>
    </recommendedName>
</protein>
<evidence type="ECO:0000313" key="4">
    <source>
        <dbReference type="EMBL" id="PHH83610.1"/>
    </source>
</evidence>
<dbReference type="GO" id="GO:0005829">
    <property type="term" value="C:cytosol"/>
    <property type="evidence" value="ECO:0007669"/>
    <property type="project" value="TreeGrafter"/>
</dbReference>
<dbReference type="Proteomes" id="UP000224854">
    <property type="component" value="Unassembled WGS sequence"/>
</dbReference>
<dbReference type="AlphaFoldDB" id="A0A2C5ZUU0"/>
<evidence type="ECO:0000259" key="3">
    <source>
        <dbReference type="Pfam" id="PF01648"/>
    </source>
</evidence>